<evidence type="ECO:0000313" key="1">
    <source>
        <dbReference type="EMBL" id="GAM12912.1"/>
    </source>
</evidence>
<sequence length="149" mass="16941">MILVCAAYLLTEIKSPSQEGLAALNPAELFASSEIVITYLTKSDSAEQFNLHSNLTRKGVSIIDEPGWLEIMNRTVNGRNTVKNAPKMENAFDLLLIYEGRKPDQCKLWINEENVYIKRVKEQRVYKVEASKAAKVIAMIEDMEMQVQF</sequence>
<protein>
    <submittedName>
        <fullName evidence="1">Uncharacterized protein</fullName>
    </submittedName>
</protein>
<organism evidence="1 2">
    <name type="scientific">Mesobacillus selenatarsenatis (strain DSM 18680 / JCM 14380 / FERM P-15431 / SF-1)</name>
    <dbReference type="NCBI Taxonomy" id="1321606"/>
    <lineage>
        <taxon>Bacteria</taxon>
        <taxon>Bacillati</taxon>
        <taxon>Bacillota</taxon>
        <taxon>Bacilli</taxon>
        <taxon>Bacillales</taxon>
        <taxon>Bacillaceae</taxon>
        <taxon>Mesobacillus</taxon>
    </lineage>
</organism>
<keyword evidence="2" id="KW-1185">Reference proteome</keyword>
<proteinExistence type="predicted"/>
<dbReference type="STRING" id="1321606.SAMD00020551_1047"/>
<evidence type="ECO:0000313" key="2">
    <source>
        <dbReference type="Proteomes" id="UP000031014"/>
    </source>
</evidence>
<accession>A0A0A8X1N9</accession>
<dbReference type="AlphaFoldDB" id="A0A0A8X1N9"/>
<comment type="caution">
    <text evidence="1">The sequence shown here is derived from an EMBL/GenBank/DDBJ whole genome shotgun (WGS) entry which is preliminary data.</text>
</comment>
<gene>
    <name evidence="1" type="ORF">SAMD00020551_1047</name>
</gene>
<name>A0A0A8X1N9_MESS1</name>
<dbReference type="Proteomes" id="UP000031014">
    <property type="component" value="Unassembled WGS sequence"/>
</dbReference>
<dbReference type="EMBL" id="BASE01000020">
    <property type="protein sequence ID" value="GAM12912.1"/>
    <property type="molecule type" value="Genomic_DNA"/>
</dbReference>
<reference evidence="1 2" key="1">
    <citation type="submission" date="2013-06" db="EMBL/GenBank/DDBJ databases">
        <title>Whole genome shotgun sequence of Bacillus selenatarsenatis SF-1.</title>
        <authorList>
            <person name="Kuroda M."/>
            <person name="Sei K."/>
            <person name="Yamashita M."/>
            <person name="Ike M."/>
        </authorList>
    </citation>
    <scope>NUCLEOTIDE SEQUENCE [LARGE SCALE GENOMIC DNA]</scope>
    <source>
        <strain evidence="1 2">SF-1</strain>
    </source>
</reference>